<evidence type="ECO:0000313" key="2">
    <source>
        <dbReference type="Proteomes" id="UP000230886"/>
    </source>
</evidence>
<protein>
    <submittedName>
        <fullName evidence="1">Uncharacterized protein</fullName>
    </submittedName>
</protein>
<reference evidence="1 2" key="1">
    <citation type="submission" date="2017-07" db="EMBL/GenBank/DDBJ databases">
        <title>Draft sequence of Rhodococcus enclensis 23b-28.</title>
        <authorList>
            <person name="Besaury L."/>
            <person name="Sancelme M."/>
            <person name="Amato P."/>
            <person name="Lallement A."/>
            <person name="Delort A.-M."/>
        </authorList>
    </citation>
    <scope>NUCLEOTIDE SEQUENCE [LARGE SCALE GENOMIC DNA]</scope>
    <source>
        <strain evidence="1 2">23b-28</strain>
    </source>
</reference>
<dbReference type="RefSeq" id="WP_099698933.1">
    <property type="nucleotide sequence ID" value="NZ_NOVD01000066.1"/>
</dbReference>
<name>A0A2A5IZS3_RHOSG</name>
<sequence>MSAERWDRLAVDLVAAGVPAKVTARAYSQVEYGRVVHGVSRSIGVGQGDGLVMIRDRYGRGGKWYGYSVCVTQGDHDREVCRSTKRSEVVAAVVKAVTQ</sequence>
<comment type="caution">
    <text evidence="1">The sequence shown here is derived from an EMBL/GenBank/DDBJ whole genome shotgun (WGS) entry which is preliminary data.</text>
</comment>
<dbReference type="AlphaFoldDB" id="A0A2A5IZS3"/>
<gene>
    <name evidence="1" type="ORF">CHR55_31940</name>
</gene>
<evidence type="ECO:0000313" key="1">
    <source>
        <dbReference type="EMBL" id="PCK22626.1"/>
    </source>
</evidence>
<organism evidence="1 2">
    <name type="scientific">Rhodococcus qingshengii</name>
    <dbReference type="NCBI Taxonomy" id="334542"/>
    <lineage>
        <taxon>Bacteria</taxon>
        <taxon>Bacillati</taxon>
        <taxon>Actinomycetota</taxon>
        <taxon>Actinomycetes</taxon>
        <taxon>Mycobacteriales</taxon>
        <taxon>Nocardiaceae</taxon>
        <taxon>Rhodococcus</taxon>
        <taxon>Rhodococcus erythropolis group</taxon>
    </lineage>
</organism>
<dbReference type="Proteomes" id="UP000230886">
    <property type="component" value="Unassembled WGS sequence"/>
</dbReference>
<dbReference type="EMBL" id="NOVD01000066">
    <property type="protein sequence ID" value="PCK22626.1"/>
    <property type="molecule type" value="Genomic_DNA"/>
</dbReference>
<proteinExistence type="predicted"/>
<accession>A0A2A5IZS3</accession>